<comment type="caution">
    <text evidence="1">The sequence shown here is derived from an EMBL/GenBank/DDBJ whole genome shotgun (WGS) entry which is preliminary data.</text>
</comment>
<evidence type="ECO:0000313" key="1">
    <source>
        <dbReference type="EMBL" id="MFD1130665.1"/>
    </source>
</evidence>
<accession>A0ABW3Q9J4</accession>
<keyword evidence="2" id="KW-1185">Reference proteome</keyword>
<protein>
    <submittedName>
        <fullName evidence="1">DUF1259 domain-containing protein</fullName>
    </submittedName>
</protein>
<name>A0ABW3Q9J4_9BACL</name>
<sequence length="71" mass="8240">MFREILGRQSHSGLSLHSKWSFESLDNDGKALNLGEAALLQEEVYPFTWYLQRAGIIITSLHNHWLFDTHI</sequence>
<dbReference type="EMBL" id="JBHTKX010000004">
    <property type="protein sequence ID" value="MFD1130665.1"/>
    <property type="molecule type" value="Genomic_DNA"/>
</dbReference>
<proteinExistence type="predicted"/>
<dbReference type="RefSeq" id="WP_256209931.1">
    <property type="nucleotide sequence ID" value="NZ_JBHTKX010000004.1"/>
</dbReference>
<dbReference type="InterPro" id="IPR011094">
    <property type="entry name" value="Uncharacterised_LppY/LpqO"/>
</dbReference>
<dbReference type="Proteomes" id="UP001597169">
    <property type="component" value="Unassembled WGS sequence"/>
</dbReference>
<reference evidence="2" key="1">
    <citation type="journal article" date="2019" name="Int. J. Syst. Evol. Microbiol.">
        <title>The Global Catalogue of Microorganisms (GCM) 10K type strain sequencing project: providing services to taxonomists for standard genome sequencing and annotation.</title>
        <authorList>
            <consortium name="The Broad Institute Genomics Platform"/>
            <consortium name="The Broad Institute Genome Sequencing Center for Infectious Disease"/>
            <person name="Wu L."/>
            <person name="Ma J."/>
        </authorList>
    </citation>
    <scope>NUCLEOTIDE SEQUENCE [LARGE SCALE GENOMIC DNA]</scope>
    <source>
        <strain evidence="2">CCUG 53519</strain>
    </source>
</reference>
<organism evidence="1 2">
    <name type="scientific">Paenibacillus provencensis</name>
    <dbReference type="NCBI Taxonomy" id="441151"/>
    <lineage>
        <taxon>Bacteria</taxon>
        <taxon>Bacillati</taxon>
        <taxon>Bacillota</taxon>
        <taxon>Bacilli</taxon>
        <taxon>Bacillales</taxon>
        <taxon>Paenibacillaceae</taxon>
        <taxon>Paenibacillus</taxon>
    </lineage>
</organism>
<gene>
    <name evidence="1" type="ORF">ACFQ3J_21210</name>
</gene>
<evidence type="ECO:0000313" key="2">
    <source>
        <dbReference type="Proteomes" id="UP001597169"/>
    </source>
</evidence>
<dbReference type="Pfam" id="PF07485">
    <property type="entry name" value="DUF1529"/>
    <property type="match status" value="1"/>
</dbReference>